<dbReference type="PANTHER" id="PTHR22925">
    <property type="entry name" value="GLYCOSYL HYDROLASE 43 FAMILY MEMBER"/>
    <property type="match status" value="1"/>
</dbReference>
<dbReference type="GO" id="GO:0046872">
    <property type="term" value="F:metal ion binding"/>
    <property type="evidence" value="ECO:0007669"/>
    <property type="project" value="UniProtKB-KW"/>
</dbReference>
<dbReference type="GO" id="GO:0004553">
    <property type="term" value="F:hydrolase activity, hydrolyzing O-glycosyl compounds"/>
    <property type="evidence" value="ECO:0007669"/>
    <property type="project" value="InterPro"/>
</dbReference>
<sequence>MSYDDVEIEDMEWNDELQAFTYPCPCGDLFQITKEELRIGEEIARCPSCSLYITVSHGLVENISDVLFNRTSAECAVFHEEILPCNRFLDDNNVVELLVVADYLCFIKELNSIRVQCKKVAAYALLLVLCTESRNTNVSQVIHRVITIPLIKSLSSTTWPGGYWPEADAHGGGWRFSACHVGVEVEKIKRILALQPVPLRDLEQIEEMILLPPFGLKYPHKINLNDEFLNASSLARNIFFPKFDAIDPRQNVENNSYYHYPGRIWLDTDGNPIQAHGGGILYDEKLKTYYWYGEYKNGPTYPAHETGTARVDVIGVGCYSSKNLWAWKYEGIVLAAEENNKSHDLHKLKVLERPKVIHNDRTGKYVMWMHIDDATYQKASVGIAISDFPTGPFEYLYSRRPNGFDSRDMTVFKDDNGIAYLIYSSVRNKGIHITPLNQDYIDVTDKMARALIGQHREAPAVFKHEGVYYMVTSGCSGWSPNEALVHEAESVLGPWESIGNPCVGANKDFRVATFFAQSTFVLPMPDGAPGSFIFMADRWNPADLRDSRYVWLPLTVRVARKDRYVGVPLWSRVSIFWHEKWRIPVGENELKRKLEN</sequence>
<dbReference type="InterPro" id="IPR007872">
    <property type="entry name" value="DPH_MB_dom"/>
</dbReference>
<dbReference type="GO" id="GO:0005975">
    <property type="term" value="P:carbohydrate metabolic process"/>
    <property type="evidence" value="ECO:0007669"/>
    <property type="project" value="InterPro"/>
</dbReference>
<dbReference type="FunFam" id="3.10.660.10:FF:000001">
    <property type="entry name" value="Diphthamide biosynthesis 3"/>
    <property type="match status" value="1"/>
</dbReference>
<dbReference type="Pfam" id="PF05207">
    <property type="entry name" value="Zn_ribbon_CSL"/>
    <property type="match status" value="1"/>
</dbReference>
<dbReference type="InterPro" id="IPR036671">
    <property type="entry name" value="DPH_MB_sf"/>
</dbReference>
<organism evidence="9 10">
    <name type="scientific">Buddleja alternifolia</name>
    <dbReference type="NCBI Taxonomy" id="168488"/>
    <lineage>
        <taxon>Eukaryota</taxon>
        <taxon>Viridiplantae</taxon>
        <taxon>Streptophyta</taxon>
        <taxon>Embryophyta</taxon>
        <taxon>Tracheophyta</taxon>
        <taxon>Spermatophyta</taxon>
        <taxon>Magnoliopsida</taxon>
        <taxon>eudicotyledons</taxon>
        <taxon>Gunneridae</taxon>
        <taxon>Pentapetalae</taxon>
        <taxon>asterids</taxon>
        <taxon>lamiids</taxon>
        <taxon>Lamiales</taxon>
        <taxon>Scrophulariaceae</taxon>
        <taxon>Buddlejeae</taxon>
        <taxon>Buddleja</taxon>
    </lineage>
</organism>
<dbReference type="PROSITE" id="PS51074">
    <property type="entry name" value="DPH_MB"/>
    <property type="match status" value="1"/>
</dbReference>
<keyword evidence="5 7" id="KW-0326">Glycosidase</keyword>
<dbReference type="CDD" id="cd18825">
    <property type="entry name" value="GH43_CtGH43-like"/>
    <property type="match status" value="1"/>
</dbReference>
<comment type="caution">
    <text evidence="9">The sequence shown here is derived from an EMBL/GenBank/DDBJ whole genome shotgun (WGS) entry which is preliminary data.</text>
</comment>
<dbReference type="EMBL" id="WHWC01000015">
    <property type="protein sequence ID" value="KAG8368299.1"/>
    <property type="molecule type" value="Genomic_DNA"/>
</dbReference>
<name>A0AAV6WKB4_9LAMI</name>
<dbReference type="Proteomes" id="UP000826271">
    <property type="component" value="Unassembled WGS sequence"/>
</dbReference>
<dbReference type="SUPFAM" id="SSF75005">
    <property type="entry name" value="Arabinanase/levansucrase/invertase"/>
    <property type="match status" value="1"/>
</dbReference>
<protein>
    <recommendedName>
        <fullName evidence="8">DPH-type MB domain-containing protein</fullName>
    </recommendedName>
</protein>
<keyword evidence="4" id="KW-0408">Iron</keyword>
<dbReference type="SUPFAM" id="SSF144217">
    <property type="entry name" value="CSL zinc finger"/>
    <property type="match status" value="1"/>
</dbReference>
<keyword evidence="3 7" id="KW-0378">Hydrolase</keyword>
<evidence type="ECO:0000256" key="6">
    <source>
        <dbReference type="ARBA" id="ARBA00024032"/>
    </source>
</evidence>
<accession>A0AAV6WKB4</accession>
<gene>
    <name evidence="9" type="ORF">BUALT_Bualt15G0031100</name>
</gene>
<evidence type="ECO:0000256" key="2">
    <source>
        <dbReference type="ARBA" id="ARBA00022723"/>
    </source>
</evidence>
<comment type="similarity">
    <text evidence="1 7">Belongs to the glycosyl hydrolase 43 family.</text>
</comment>
<evidence type="ECO:0000256" key="7">
    <source>
        <dbReference type="RuleBase" id="RU361187"/>
    </source>
</evidence>
<dbReference type="InterPro" id="IPR006710">
    <property type="entry name" value="Glyco_hydro_43"/>
</dbReference>
<keyword evidence="2" id="KW-0479">Metal-binding</keyword>
<dbReference type="Pfam" id="PF04616">
    <property type="entry name" value="Glyco_hydro_43"/>
    <property type="match status" value="1"/>
</dbReference>
<evidence type="ECO:0000256" key="1">
    <source>
        <dbReference type="ARBA" id="ARBA00009865"/>
    </source>
</evidence>
<dbReference type="InterPro" id="IPR023296">
    <property type="entry name" value="Glyco_hydro_beta-prop_sf"/>
</dbReference>
<keyword evidence="10" id="KW-1185">Reference proteome</keyword>
<dbReference type="PANTHER" id="PTHR22925:SF3">
    <property type="entry name" value="GLYCOSYL HYDROLASE FAMILY PROTEIN 43"/>
    <property type="match status" value="1"/>
</dbReference>
<evidence type="ECO:0000259" key="8">
    <source>
        <dbReference type="PROSITE" id="PS51074"/>
    </source>
</evidence>
<dbReference type="Gene3D" id="2.115.10.20">
    <property type="entry name" value="Glycosyl hydrolase domain, family 43"/>
    <property type="match status" value="1"/>
</dbReference>
<dbReference type="Gene3D" id="3.10.660.10">
    <property type="entry name" value="DPH Zinc finger"/>
    <property type="match status" value="1"/>
</dbReference>
<evidence type="ECO:0000256" key="5">
    <source>
        <dbReference type="ARBA" id="ARBA00023295"/>
    </source>
</evidence>
<evidence type="ECO:0000256" key="3">
    <source>
        <dbReference type="ARBA" id="ARBA00022801"/>
    </source>
</evidence>
<feature type="domain" description="DPH-type MB" evidence="8">
    <location>
        <begin position="2"/>
        <end position="58"/>
    </location>
</feature>
<reference evidence="9" key="1">
    <citation type="submission" date="2019-10" db="EMBL/GenBank/DDBJ databases">
        <authorList>
            <person name="Zhang R."/>
            <person name="Pan Y."/>
            <person name="Wang J."/>
            <person name="Ma R."/>
            <person name="Yu S."/>
        </authorList>
    </citation>
    <scope>NUCLEOTIDE SEQUENCE</scope>
    <source>
        <strain evidence="9">LA-IB0</strain>
        <tissue evidence="9">Leaf</tissue>
    </source>
</reference>
<proteinExistence type="inferred from homology"/>
<evidence type="ECO:0000256" key="4">
    <source>
        <dbReference type="ARBA" id="ARBA00023004"/>
    </source>
</evidence>
<evidence type="ECO:0000313" key="9">
    <source>
        <dbReference type="EMBL" id="KAG8368299.1"/>
    </source>
</evidence>
<comment type="similarity">
    <text evidence="6">Belongs to the DPH3 family.</text>
</comment>
<dbReference type="AlphaFoldDB" id="A0AAV6WKB4"/>
<evidence type="ECO:0000313" key="10">
    <source>
        <dbReference type="Proteomes" id="UP000826271"/>
    </source>
</evidence>